<comment type="similarity">
    <text evidence="1 2">Belongs to the UPF0102 family.</text>
</comment>
<evidence type="ECO:0000256" key="2">
    <source>
        <dbReference type="HAMAP-Rule" id="MF_00048"/>
    </source>
</evidence>
<evidence type="ECO:0000313" key="4">
    <source>
        <dbReference type="Proteomes" id="UP000594464"/>
    </source>
</evidence>
<dbReference type="InterPro" id="IPR011856">
    <property type="entry name" value="tRNA_endonuc-like_dom_sf"/>
</dbReference>
<accession>A0A7T0G3Y4</accession>
<dbReference type="InterPro" id="IPR003509">
    <property type="entry name" value="UPF0102_YraN-like"/>
</dbReference>
<dbReference type="PANTHER" id="PTHR34039">
    <property type="entry name" value="UPF0102 PROTEIN YRAN"/>
    <property type="match status" value="1"/>
</dbReference>
<sequence>MTKANKSFGDAGEAAAVARLKKLGYRILKTNYKAPFGEIDVIAEHEGAVVFVEVKARSGTDFGGPLLAVHPQKQRKIAQVAQYFLTKNKIGSRETRFDVVGITGNQDDWTIEVVKGAFRI</sequence>
<dbReference type="SUPFAM" id="SSF52980">
    <property type="entry name" value="Restriction endonuclease-like"/>
    <property type="match status" value="1"/>
</dbReference>
<organism evidence="3 4">
    <name type="scientific">Candidatus Nitrohelix vancouverensis</name>
    <dbReference type="NCBI Taxonomy" id="2705534"/>
    <lineage>
        <taxon>Bacteria</taxon>
        <taxon>Pseudomonadati</taxon>
        <taxon>Nitrospinota/Tectimicrobiota group</taxon>
        <taxon>Nitrospinota</taxon>
        <taxon>Nitrospinia</taxon>
        <taxon>Nitrospinales</taxon>
        <taxon>Nitrospinaceae</taxon>
        <taxon>Candidatus Nitrohelix</taxon>
    </lineage>
</organism>
<dbReference type="CDD" id="cd20736">
    <property type="entry name" value="PoNe_Nuclease"/>
    <property type="match status" value="1"/>
</dbReference>
<dbReference type="NCBIfam" id="TIGR00252">
    <property type="entry name" value="YraN family protein"/>
    <property type="match status" value="1"/>
</dbReference>
<proteinExistence type="inferred from homology"/>
<protein>
    <recommendedName>
        <fullName evidence="2">UPF0102 protein G3M78_10305</fullName>
    </recommendedName>
</protein>
<dbReference type="EMBL" id="CP048620">
    <property type="protein sequence ID" value="QPJ65761.1"/>
    <property type="molecule type" value="Genomic_DNA"/>
</dbReference>
<evidence type="ECO:0000313" key="3">
    <source>
        <dbReference type="EMBL" id="QPJ65761.1"/>
    </source>
</evidence>
<reference evidence="4" key="1">
    <citation type="submission" date="2020-02" db="EMBL/GenBank/DDBJ databases">
        <title>Genomic and physiological characterization of two novel Nitrospinaceae genera.</title>
        <authorList>
            <person name="Mueller A.J."/>
            <person name="Jung M.-Y."/>
            <person name="Strachan C.R."/>
            <person name="Herbold C.W."/>
            <person name="Kirkegaard R.H."/>
            <person name="Daims H."/>
        </authorList>
    </citation>
    <scope>NUCLEOTIDE SEQUENCE [LARGE SCALE GENOMIC DNA]</scope>
</reference>
<dbReference type="GO" id="GO:0003676">
    <property type="term" value="F:nucleic acid binding"/>
    <property type="evidence" value="ECO:0007669"/>
    <property type="project" value="InterPro"/>
</dbReference>
<gene>
    <name evidence="3" type="ORF">G3M78_10305</name>
</gene>
<dbReference type="NCBIfam" id="NF009150">
    <property type="entry name" value="PRK12497.1-3"/>
    <property type="match status" value="1"/>
</dbReference>
<dbReference type="KEGG" id="nva:G3M78_10305"/>
<dbReference type="AlphaFoldDB" id="A0A7T0G3Y4"/>
<dbReference type="HAMAP" id="MF_00048">
    <property type="entry name" value="UPF0102"/>
    <property type="match status" value="1"/>
</dbReference>
<dbReference type="Pfam" id="PF02021">
    <property type="entry name" value="UPF0102"/>
    <property type="match status" value="1"/>
</dbReference>
<dbReference type="InterPro" id="IPR011335">
    <property type="entry name" value="Restrct_endonuc-II-like"/>
</dbReference>
<name>A0A7T0G3Y4_9BACT</name>
<dbReference type="Gene3D" id="3.40.1350.10">
    <property type="match status" value="1"/>
</dbReference>
<dbReference type="Proteomes" id="UP000594464">
    <property type="component" value="Chromosome"/>
</dbReference>
<evidence type="ECO:0000256" key="1">
    <source>
        <dbReference type="ARBA" id="ARBA00006738"/>
    </source>
</evidence>
<dbReference type="PANTHER" id="PTHR34039:SF1">
    <property type="entry name" value="UPF0102 PROTEIN YRAN"/>
    <property type="match status" value="1"/>
</dbReference>